<reference evidence="1" key="1">
    <citation type="journal article" date="2009" name="Rice">
        <title>De Novo Next Generation Sequencing of Plant Genomes.</title>
        <authorList>
            <person name="Rounsley S."/>
            <person name="Marri P.R."/>
            <person name="Yu Y."/>
            <person name="He R."/>
            <person name="Sisneros N."/>
            <person name="Goicoechea J.L."/>
            <person name="Lee S.J."/>
            <person name="Angelova A."/>
            <person name="Kudrna D."/>
            <person name="Luo M."/>
            <person name="Affourtit J."/>
            <person name="Desany B."/>
            <person name="Knight J."/>
            <person name="Niazi F."/>
            <person name="Egholm M."/>
            <person name="Wing R.A."/>
        </authorList>
    </citation>
    <scope>NUCLEOTIDE SEQUENCE [LARGE SCALE GENOMIC DNA]</scope>
    <source>
        <strain evidence="1">cv. IRGC 105608</strain>
    </source>
</reference>
<sequence>MVYAMIDSIRLINKYQKRHDKQVQRNFRILDITEMIDIIKVFKMKNIVKCCTGWPDHNIYTARPVLSGNSEDNAVV</sequence>
<dbReference type="HOGENOM" id="CLU_2658360_0_0_1"/>
<organism evidence="1">
    <name type="scientific">Oryza barthii</name>
    <dbReference type="NCBI Taxonomy" id="65489"/>
    <lineage>
        <taxon>Eukaryota</taxon>
        <taxon>Viridiplantae</taxon>
        <taxon>Streptophyta</taxon>
        <taxon>Embryophyta</taxon>
        <taxon>Tracheophyta</taxon>
        <taxon>Spermatophyta</taxon>
        <taxon>Magnoliopsida</taxon>
        <taxon>Liliopsida</taxon>
        <taxon>Poales</taxon>
        <taxon>Poaceae</taxon>
        <taxon>BOP clade</taxon>
        <taxon>Oryzoideae</taxon>
        <taxon>Oryzeae</taxon>
        <taxon>Oryzinae</taxon>
        <taxon>Oryza</taxon>
    </lineage>
</organism>
<evidence type="ECO:0000313" key="1">
    <source>
        <dbReference type="EnsemblPlants" id="OBART01G16780.1"/>
    </source>
</evidence>
<keyword evidence="2" id="KW-1185">Reference proteome</keyword>
<dbReference type="Gramene" id="OBART01G16780.1">
    <property type="protein sequence ID" value="OBART01G16780.1"/>
    <property type="gene ID" value="OBART01G16780"/>
</dbReference>
<proteinExistence type="predicted"/>
<reference evidence="1" key="2">
    <citation type="submission" date="2015-03" db="UniProtKB">
        <authorList>
            <consortium name="EnsemblPlants"/>
        </authorList>
    </citation>
    <scope>IDENTIFICATION</scope>
</reference>
<accession>A0A0D3EP75</accession>
<protein>
    <submittedName>
        <fullName evidence="1">Uncharacterized protein</fullName>
    </submittedName>
</protein>
<dbReference type="Proteomes" id="UP000026960">
    <property type="component" value="Chromosome 1"/>
</dbReference>
<evidence type="ECO:0000313" key="2">
    <source>
        <dbReference type="Proteomes" id="UP000026960"/>
    </source>
</evidence>
<name>A0A0D3EP75_9ORYZ</name>
<dbReference type="AlphaFoldDB" id="A0A0D3EP75"/>
<dbReference type="PaxDb" id="65489-OBART01G16780.1"/>
<dbReference type="EnsemblPlants" id="OBART01G16780.1">
    <property type="protein sequence ID" value="OBART01G16780.1"/>
    <property type="gene ID" value="OBART01G16780"/>
</dbReference>